<evidence type="ECO:0000313" key="6">
    <source>
        <dbReference type="Proteomes" id="UP000244896"/>
    </source>
</evidence>
<feature type="region of interest" description="Disordered" evidence="3">
    <location>
        <begin position="1"/>
        <end position="60"/>
    </location>
</feature>
<keyword evidence="1" id="KW-0810">Translation regulation</keyword>
<dbReference type="EMBL" id="CP023004">
    <property type="protein sequence ID" value="AWI08056.1"/>
    <property type="molecule type" value="Genomic_DNA"/>
</dbReference>
<dbReference type="PROSITE" id="PS50296">
    <property type="entry name" value="SUI1"/>
    <property type="match status" value="1"/>
</dbReference>
<gene>
    <name evidence="5" type="ORF">CKA38_01150</name>
</gene>
<name>A0A2U8DZN7_9BACT</name>
<dbReference type="SUPFAM" id="SSF55159">
    <property type="entry name" value="eIF1-like"/>
    <property type="match status" value="1"/>
</dbReference>
<dbReference type="GO" id="GO:0003743">
    <property type="term" value="F:translation initiation factor activity"/>
    <property type="evidence" value="ECO:0007669"/>
    <property type="project" value="UniProtKB-KW"/>
</dbReference>
<dbReference type="Gene3D" id="3.30.780.10">
    <property type="entry name" value="SUI1-like domain"/>
    <property type="match status" value="1"/>
</dbReference>
<dbReference type="KEGG" id="elut:CKA38_01150"/>
<dbReference type="CDD" id="cd11567">
    <property type="entry name" value="YciH_like"/>
    <property type="match status" value="1"/>
</dbReference>
<keyword evidence="2" id="KW-0648">Protein biosynthesis</keyword>
<evidence type="ECO:0000256" key="2">
    <source>
        <dbReference type="ARBA" id="ARBA00022917"/>
    </source>
</evidence>
<evidence type="ECO:0000313" key="5">
    <source>
        <dbReference type="EMBL" id="AWI08056.1"/>
    </source>
</evidence>
<dbReference type="Pfam" id="PF01253">
    <property type="entry name" value="SUI1"/>
    <property type="match status" value="1"/>
</dbReference>
<evidence type="ECO:0000259" key="4">
    <source>
        <dbReference type="PROSITE" id="PS50296"/>
    </source>
</evidence>
<organism evidence="5 6">
    <name type="scientific">Ereboglobus luteus</name>
    <dbReference type="NCBI Taxonomy" id="1796921"/>
    <lineage>
        <taxon>Bacteria</taxon>
        <taxon>Pseudomonadati</taxon>
        <taxon>Verrucomicrobiota</taxon>
        <taxon>Opitutia</taxon>
        <taxon>Opitutales</taxon>
        <taxon>Opitutaceae</taxon>
        <taxon>Ereboglobus</taxon>
    </lineage>
</organism>
<dbReference type="OrthoDB" id="9792915at2"/>
<sequence>MSADKHTRKIPTDGGRDLTQNVFASLSGLENLKPTPASTPAPQASPSATPAKATAPAKNRGRVDVIREKAGRGGKTVTVARGFTGIGLPEKEALAKKMRAACGTGGTVKDGCIEIQGDKRDEVARILAKAGFRPVFAGG</sequence>
<feature type="domain" description="SUI1" evidence="4">
    <location>
        <begin position="64"/>
        <end position="131"/>
    </location>
</feature>
<dbReference type="AlphaFoldDB" id="A0A2U8DZN7"/>
<dbReference type="InterPro" id="IPR036877">
    <property type="entry name" value="SUI1_dom_sf"/>
</dbReference>
<feature type="compositionally biased region" description="Low complexity" evidence="3">
    <location>
        <begin position="33"/>
        <end position="58"/>
    </location>
</feature>
<proteinExistence type="predicted"/>
<evidence type="ECO:0000256" key="1">
    <source>
        <dbReference type="ARBA" id="ARBA00022845"/>
    </source>
</evidence>
<dbReference type="RefSeq" id="WP_108823862.1">
    <property type="nucleotide sequence ID" value="NZ_CP023004.1"/>
</dbReference>
<evidence type="ECO:0000256" key="3">
    <source>
        <dbReference type="SAM" id="MobiDB-lite"/>
    </source>
</evidence>
<dbReference type="InterPro" id="IPR001950">
    <property type="entry name" value="SUI1"/>
</dbReference>
<protein>
    <submittedName>
        <fullName evidence="5">Translation initiation factor</fullName>
    </submittedName>
</protein>
<dbReference type="InterPro" id="IPR005872">
    <property type="entry name" value="SUI1_arc_bac"/>
</dbReference>
<keyword evidence="6" id="KW-1185">Reference proteome</keyword>
<dbReference type="Proteomes" id="UP000244896">
    <property type="component" value="Chromosome"/>
</dbReference>
<reference evidence="5 6" key="1">
    <citation type="journal article" date="2018" name="Syst. Appl. Microbiol.">
        <title>Ereboglobus luteus gen. nov. sp. nov. from cockroach guts, and new insights into the oxygen relationship of the genera Opitutus and Didymococcus (Verrucomicrobia: Opitutaceae).</title>
        <authorList>
            <person name="Tegtmeier D."/>
            <person name="Belitz A."/>
            <person name="Radek R."/>
            <person name="Heimerl T."/>
            <person name="Brune A."/>
        </authorList>
    </citation>
    <scope>NUCLEOTIDE SEQUENCE [LARGE SCALE GENOMIC DNA]</scope>
    <source>
        <strain evidence="5 6">Ho45</strain>
    </source>
</reference>
<accession>A0A2U8DZN7</accession>
<dbReference type="GO" id="GO:0006417">
    <property type="term" value="P:regulation of translation"/>
    <property type="evidence" value="ECO:0007669"/>
    <property type="project" value="UniProtKB-KW"/>
</dbReference>
<keyword evidence="5" id="KW-0396">Initiation factor</keyword>